<keyword evidence="2" id="KW-1185">Reference proteome</keyword>
<comment type="caution">
    <text evidence="1">The sequence shown here is derived from an EMBL/GenBank/DDBJ whole genome shotgun (WGS) entry which is preliminary data.</text>
</comment>
<organism evidence="1 2">
    <name type="scientific">Deinococcus seoulensis</name>
    <dbReference type="NCBI Taxonomy" id="1837379"/>
    <lineage>
        <taxon>Bacteria</taxon>
        <taxon>Thermotogati</taxon>
        <taxon>Deinococcota</taxon>
        <taxon>Deinococci</taxon>
        <taxon>Deinococcales</taxon>
        <taxon>Deinococcaceae</taxon>
        <taxon>Deinococcus</taxon>
    </lineage>
</organism>
<dbReference type="RefSeq" id="WP_189066202.1">
    <property type="nucleotide sequence ID" value="NZ_BMQM01000030.1"/>
</dbReference>
<protein>
    <submittedName>
        <fullName evidence="1">Uncharacterized protein</fullName>
    </submittedName>
</protein>
<evidence type="ECO:0000313" key="1">
    <source>
        <dbReference type="EMBL" id="GGR69328.1"/>
    </source>
</evidence>
<gene>
    <name evidence="1" type="ORF">GCM10008959_34200</name>
</gene>
<reference evidence="2" key="1">
    <citation type="journal article" date="2019" name="Int. J. Syst. Evol. Microbiol.">
        <title>The Global Catalogue of Microorganisms (GCM) 10K type strain sequencing project: providing services to taxonomists for standard genome sequencing and annotation.</title>
        <authorList>
            <consortium name="The Broad Institute Genomics Platform"/>
            <consortium name="The Broad Institute Genome Sequencing Center for Infectious Disease"/>
            <person name="Wu L."/>
            <person name="Ma J."/>
        </authorList>
    </citation>
    <scope>NUCLEOTIDE SEQUENCE [LARGE SCALE GENOMIC DNA]</scope>
    <source>
        <strain evidence="2">JCM 31404</strain>
    </source>
</reference>
<proteinExistence type="predicted"/>
<name>A0ABQ2RWU1_9DEIO</name>
<evidence type="ECO:0000313" key="2">
    <source>
        <dbReference type="Proteomes" id="UP000634308"/>
    </source>
</evidence>
<sequence>MIHPSSPPPTATEVTSTAPDRPAALDALLTTALHTLAQQTAPADPTLAARIPTHLLQVTRVLHDAPGPDGHTIRAQVALPYGVLERAALHTRPDLTLTPLHLSGTPGAARQALGRALTDIGFTVTSLPHPGAPTLRCEGSAQARNAPGDTTCVAAAHLHLTLNGQPVVTRTAAGSGPTPQAAASAALTHAANLCAHPLVLTLLETP</sequence>
<dbReference type="EMBL" id="BMQM01000030">
    <property type="protein sequence ID" value="GGR69328.1"/>
    <property type="molecule type" value="Genomic_DNA"/>
</dbReference>
<dbReference type="Proteomes" id="UP000634308">
    <property type="component" value="Unassembled WGS sequence"/>
</dbReference>
<accession>A0ABQ2RWU1</accession>